<dbReference type="RefSeq" id="WP_062420738.1">
    <property type="nucleotide sequence ID" value="NZ_BBYA01000003.1"/>
</dbReference>
<gene>
    <name evidence="2" type="ORF">ADM99_00055</name>
</gene>
<evidence type="ECO:0000256" key="1">
    <source>
        <dbReference type="SAM" id="SignalP"/>
    </source>
</evidence>
<keyword evidence="3" id="KW-1185">Reference proteome</keyword>
<dbReference type="Proteomes" id="UP000050430">
    <property type="component" value="Unassembled WGS sequence"/>
</dbReference>
<feature type="chain" id="PRO_5006133190" evidence="1">
    <location>
        <begin position="26"/>
        <end position="362"/>
    </location>
</feature>
<comment type="caution">
    <text evidence="2">The sequence shown here is derived from an EMBL/GenBank/DDBJ whole genome shotgun (WGS) entry which is preliminary data.</text>
</comment>
<proteinExistence type="predicted"/>
<dbReference type="STRING" id="229920.ADM99_00055"/>
<feature type="signal peptide" evidence="1">
    <location>
        <begin position="1"/>
        <end position="25"/>
    </location>
</feature>
<organism evidence="2 3">
    <name type="scientific">Leptolinea tardivitalis</name>
    <dbReference type="NCBI Taxonomy" id="229920"/>
    <lineage>
        <taxon>Bacteria</taxon>
        <taxon>Bacillati</taxon>
        <taxon>Chloroflexota</taxon>
        <taxon>Anaerolineae</taxon>
        <taxon>Anaerolineales</taxon>
        <taxon>Anaerolineaceae</taxon>
        <taxon>Leptolinea</taxon>
    </lineage>
</organism>
<dbReference type="SUPFAM" id="SSF54001">
    <property type="entry name" value="Cysteine proteinases"/>
    <property type="match status" value="1"/>
</dbReference>
<dbReference type="Gene3D" id="3.90.1720.10">
    <property type="entry name" value="endopeptidase domain like (from Nostoc punctiforme)"/>
    <property type="match status" value="1"/>
</dbReference>
<sequence>MIKRIGQSLLLVICLSLIISPRPVAARPTGDQLLLRGTDWLAGKGVDVFYPDTGPTKGEGYVEVTPFCGYAYCFQCIELTVRLYAERLGYLSTNGRWPDSVSIPYDMIDVINTAHDKQASIKQGALPVDDPEAVKYLPFADLTFIPNGGVKPPRVGDLIIYTYRKKGDHIMVVNRVAGNKVEIVQQNIWTQTKPATPIPVRLLNIAESSGHYFIENAEGWIHSPRMKALINPTQEQMFYDPGVGSGTWRWDEDALTIYADRSVANAFSASGGQEAATKLSQQLFTAGALVTTSDSYVRCALMNAANTMSGDIRFTSSFGLKGLDIRIQFVGDTLRLRPHGGKFDNQWITIPNAQCGWEGNPI</sequence>
<evidence type="ECO:0000313" key="2">
    <source>
        <dbReference type="EMBL" id="KPL75064.1"/>
    </source>
</evidence>
<dbReference type="EMBL" id="LGCK01000001">
    <property type="protein sequence ID" value="KPL75064.1"/>
    <property type="molecule type" value="Genomic_DNA"/>
</dbReference>
<keyword evidence="1" id="KW-0732">Signal</keyword>
<accession>A0A0P6XRL9</accession>
<dbReference type="InterPro" id="IPR038765">
    <property type="entry name" value="Papain-like_cys_pep_sf"/>
</dbReference>
<dbReference type="AlphaFoldDB" id="A0A0P6XRL9"/>
<protein>
    <submittedName>
        <fullName evidence="2">Uncharacterized protein</fullName>
    </submittedName>
</protein>
<evidence type="ECO:0000313" key="3">
    <source>
        <dbReference type="Proteomes" id="UP000050430"/>
    </source>
</evidence>
<dbReference type="OrthoDB" id="9765517at2"/>
<name>A0A0P6XRL9_9CHLR</name>
<reference evidence="2 3" key="1">
    <citation type="submission" date="2015-07" db="EMBL/GenBank/DDBJ databases">
        <title>Genome sequence of Leptolinea tardivitalis DSM 16556.</title>
        <authorList>
            <person name="Hemp J."/>
            <person name="Ward L.M."/>
            <person name="Pace L.A."/>
            <person name="Fischer W.W."/>
        </authorList>
    </citation>
    <scope>NUCLEOTIDE SEQUENCE [LARGE SCALE GENOMIC DNA]</scope>
    <source>
        <strain evidence="2 3">YMTK-2</strain>
    </source>
</reference>